<name>B4EMD7_BURCJ</name>
<evidence type="ECO:0000313" key="2">
    <source>
        <dbReference type="Proteomes" id="UP000001035"/>
    </source>
</evidence>
<dbReference type="EMBL" id="AM747721">
    <property type="protein sequence ID" value="CAR55733.1"/>
    <property type="molecule type" value="Genomic_DNA"/>
</dbReference>
<sequence length="136" mass="15527">MYRFTDHAWCAPRKLAHYVKVTLQDARDMCDQFRALACGALNLRNRDRRQSDGFERCGAHVVGVHRPTVYRDDVVDLLSSQVGLVTMSYRRAQLPGLRPTIALMRFRKPVHGRRHHSSTVAAVFQDQQLAVGLPRS</sequence>
<proteinExistence type="predicted"/>
<gene>
    <name evidence="1" type="ORF">BCAM1875</name>
</gene>
<keyword evidence="2" id="KW-1185">Reference proteome</keyword>
<dbReference type="HOGENOM" id="CLU_1871485_0_0_4"/>
<dbReference type="KEGG" id="bcj:BCAM1875"/>
<evidence type="ECO:0000313" key="1">
    <source>
        <dbReference type="EMBL" id="CAR55733.1"/>
    </source>
</evidence>
<accession>B4EMD7</accession>
<dbReference type="AlphaFoldDB" id="B4EMD7"/>
<dbReference type="Proteomes" id="UP000001035">
    <property type="component" value="Chromosome 2"/>
</dbReference>
<reference evidence="1 2" key="1">
    <citation type="journal article" date="2009" name="J. Bacteriol.">
        <title>The genome of Burkholderia cenocepacia J2315, an epidemic pathogen of cystic fibrosis patients.</title>
        <authorList>
            <person name="Holden M.T."/>
            <person name="Seth-Smith H.M."/>
            <person name="Crossman L.C."/>
            <person name="Sebaihia M."/>
            <person name="Bentley S.D."/>
            <person name="Cerdeno-Tarraga A.M."/>
            <person name="Thomson N.R."/>
            <person name="Bason N."/>
            <person name="Quail M.A."/>
            <person name="Sharp S."/>
            <person name="Cherevach I."/>
            <person name="Churcher C."/>
            <person name="Goodhead I."/>
            <person name="Hauser H."/>
            <person name="Holroyd N."/>
            <person name="Mungall K."/>
            <person name="Scott P."/>
            <person name="Walker D."/>
            <person name="White B."/>
            <person name="Rose H."/>
            <person name="Iversen P."/>
            <person name="Mil-Homens D."/>
            <person name="Rocha E.P."/>
            <person name="Fialho A.M."/>
            <person name="Baldwin A."/>
            <person name="Dowson C."/>
            <person name="Barrell B.G."/>
            <person name="Govan J.R."/>
            <person name="Vandamme P."/>
            <person name="Hart C.A."/>
            <person name="Mahenthiralingam E."/>
            <person name="Parkhill J."/>
        </authorList>
    </citation>
    <scope>NUCLEOTIDE SEQUENCE [LARGE SCALE GENOMIC DNA]</scope>
    <source>
        <strain evidence="2">ATCC BAA-245 / DSM 16553 / LMG 16656 / NCTC 13227 / J2315 / CF5610</strain>
    </source>
</reference>
<organism evidence="1 2">
    <name type="scientific">Burkholderia cenocepacia (strain ATCC BAA-245 / DSM 16553 / LMG 16656 / NCTC 13227 / J2315 / CF5610)</name>
    <name type="common">Burkholderia cepacia (strain J2315)</name>
    <dbReference type="NCBI Taxonomy" id="216591"/>
    <lineage>
        <taxon>Bacteria</taxon>
        <taxon>Pseudomonadati</taxon>
        <taxon>Pseudomonadota</taxon>
        <taxon>Betaproteobacteria</taxon>
        <taxon>Burkholderiales</taxon>
        <taxon>Burkholderiaceae</taxon>
        <taxon>Burkholderia</taxon>
        <taxon>Burkholderia cepacia complex</taxon>
    </lineage>
</organism>
<protein>
    <submittedName>
        <fullName evidence="1">Hypothetical phage protein</fullName>
    </submittedName>
</protein>